<dbReference type="SUPFAM" id="SSF103647">
    <property type="entry name" value="TSP type-3 repeat"/>
    <property type="match status" value="1"/>
</dbReference>
<name>A0ABR8ZH42_9FLAO</name>
<comment type="caution">
    <text evidence="4">The sequence shown here is derived from an EMBL/GenBank/DDBJ whole genome shotgun (WGS) entry which is preliminary data.</text>
</comment>
<dbReference type="Pfam" id="PF01345">
    <property type="entry name" value="DUF11"/>
    <property type="match status" value="1"/>
</dbReference>
<gene>
    <name evidence="4" type="ORF">IC610_19700</name>
</gene>
<protein>
    <submittedName>
        <fullName evidence="4">DUF11 domain-containing protein</fullName>
    </submittedName>
</protein>
<evidence type="ECO:0000256" key="1">
    <source>
        <dbReference type="SAM" id="MobiDB-lite"/>
    </source>
</evidence>
<dbReference type="RefSeq" id="WP_191738573.1">
    <property type="nucleotide sequence ID" value="NZ_JACYFS010000014.1"/>
</dbReference>
<keyword evidence="5" id="KW-1185">Reference proteome</keyword>
<dbReference type="InterPro" id="IPR047589">
    <property type="entry name" value="DUF11_rpt"/>
</dbReference>
<dbReference type="Proteomes" id="UP000637299">
    <property type="component" value="Unassembled WGS sequence"/>
</dbReference>
<dbReference type="InterPro" id="IPR028974">
    <property type="entry name" value="TSP_type-3_rpt"/>
</dbReference>
<evidence type="ECO:0000313" key="5">
    <source>
        <dbReference type="Proteomes" id="UP000637299"/>
    </source>
</evidence>
<dbReference type="Gene3D" id="2.60.40.1170">
    <property type="entry name" value="Mu homology domain, subdomain B"/>
    <property type="match status" value="1"/>
</dbReference>
<organism evidence="4 5">
    <name type="scientific">Chryseobacterium caseinilyticum</name>
    <dbReference type="NCBI Taxonomy" id="2771428"/>
    <lineage>
        <taxon>Bacteria</taxon>
        <taxon>Pseudomonadati</taxon>
        <taxon>Bacteroidota</taxon>
        <taxon>Flavobacteriia</taxon>
        <taxon>Flavobacteriales</taxon>
        <taxon>Weeksellaceae</taxon>
        <taxon>Chryseobacterium group</taxon>
        <taxon>Chryseobacterium</taxon>
    </lineage>
</organism>
<dbReference type="InterPro" id="IPR040853">
    <property type="entry name" value="RapA2_cadherin-like"/>
</dbReference>
<feature type="domain" description="RapA2 cadherin-like" evidence="3">
    <location>
        <begin position="1052"/>
        <end position="1135"/>
    </location>
</feature>
<accession>A0ABR8ZH42</accession>
<proteinExistence type="predicted"/>
<dbReference type="Pfam" id="PF17963">
    <property type="entry name" value="Big_9"/>
    <property type="match status" value="1"/>
</dbReference>
<dbReference type="EMBL" id="JACYFS010000014">
    <property type="protein sequence ID" value="MBD8084634.1"/>
    <property type="molecule type" value="Genomic_DNA"/>
</dbReference>
<evidence type="ECO:0000313" key="4">
    <source>
        <dbReference type="EMBL" id="MBD8084634.1"/>
    </source>
</evidence>
<feature type="region of interest" description="Disordered" evidence="1">
    <location>
        <begin position="415"/>
        <end position="438"/>
    </location>
</feature>
<evidence type="ECO:0000259" key="3">
    <source>
        <dbReference type="Pfam" id="PF17803"/>
    </source>
</evidence>
<sequence length="1291" mass="131974">MTVLLTNFAIAQINPSLEMAGPTAANGVVTSYTTTLQKNTNNTVGNTFATYTNTPLTVTAAVTQQQFPGTNAYNGTAGSLFMGDAVGGVNTDVNAPAYQVMNAFGNVNTAAPYTTDNNQYTSFGAANGNGIDVTANYGFRFNTSVNALGSQSTTGRYKIGEITLTFNRPVKNPRIHLKGLGGSRGNPITFSFTTEFTVKSVINSSNNNILPSTNLSLLSGTNLIIDQNLKTINNSYTGLTSPAGANSGRGTVEITNTNITSIVLEVYMNGNTAGQDWTLSSGGLADAWMLAVSLGESDIQINKFVNPTTVSAGDNVVFTVNATNNGCSNNTNIIVDDILPSGYTYVSHSATPGTYIPSSGVWTIGALNDQATATLSVTARAKSLGMYENSGTAASADLLDPDSSNNTASVAALVDTDRDGVSDSEDLDDDNDGIPDSLEGFCSSTPTLLKSASFSATGAGVTGRPTINFEAPTTGSGRRTVLLLLTVERDHTPGNLGDNWESTAHTAPNNTALMPTVTFGTSTMEKRNYNFAYDAVSGQPSTQARLSRTQYVYALSDSNTGGIPSGLQSIDLSNFTVGPNSNAGDEFSAQVLVYDQVRSIEVGGSNAAFANTSGFPASISVSNDTNATQSSPLTANDILLAFGGNSNGNGMTLTPTWTPLFNSVVTNAGGTFTGFSGIPTGSSENDGFSSAVATLTGVTGNQSITFNFNTNNALLGNATMYRINGFGTCVIRDTDADGIPDFLDLDSDNDGCLDAIEGSATITASQLIAAQGGLSVGTGSTAANQNLPAPVGNTPTTKGIPQLAGTGQAVGTSDIVNQSPCFIDAKNDINQTPINTVVSGSLLTNDVSGEGAVSLLSAQYRNSAGTFVTLTTGTSTSVYSTTGILAGSILLNANGNYTYTPATGFTGTVPLNYTAANAVGGNDTASLEIQVIPVTNPLLNDAPIALNDTGVTKAGVSLTSNVLGNDSDPDVGNTITVTGATQGSTTIGNAGTAVTVTGVNSSGATVTAGTFALTGTGATAGNYTFIPAAGFTGTVNAITYTISDGNGGTDTAVVNIEVKAATAPPVVFANDDAKATVKGVSTSGNMLANDTSTATGTLSVTSVTINGTAAAPTAAGVLVPGVGTITISSTGAYTFLPLPTFVGTYVIPYTTCNNATPTPACSTASLYLTSLDLPGYCYKEPITTATRNQPVKHGITALNRAGSGSTEWPTVRQGAWTVLEAKTKGFVINRTTFVDEDGNSATPTTPPTSAIPAANYVEGMIMYDNGVHCLKVYTGAANGWQCYNTQACPDF</sequence>
<dbReference type="NCBIfam" id="TIGR01451">
    <property type="entry name" value="B_ant_repeat"/>
    <property type="match status" value="1"/>
</dbReference>
<evidence type="ECO:0000259" key="2">
    <source>
        <dbReference type="Pfam" id="PF01345"/>
    </source>
</evidence>
<dbReference type="InterPro" id="IPR001434">
    <property type="entry name" value="OmcB-like_DUF11"/>
</dbReference>
<feature type="compositionally biased region" description="Acidic residues" evidence="1">
    <location>
        <begin position="422"/>
        <end position="433"/>
    </location>
</feature>
<reference evidence="4 5" key="1">
    <citation type="submission" date="2020-09" db="EMBL/GenBank/DDBJ databases">
        <title>Genome seq and assembly of Chryseobacterium sp.</title>
        <authorList>
            <person name="Chhetri G."/>
        </authorList>
    </citation>
    <scope>NUCLEOTIDE SEQUENCE [LARGE SCALE GENOMIC DNA]</scope>
    <source>
        <strain evidence="4 5">GCR10</strain>
    </source>
</reference>
<feature type="domain" description="DUF11" evidence="2">
    <location>
        <begin position="298"/>
        <end position="411"/>
    </location>
</feature>
<dbReference type="Pfam" id="PF17803">
    <property type="entry name" value="Cadherin_4"/>
    <property type="match status" value="1"/>
</dbReference>